<protein>
    <recommendedName>
        <fullName evidence="4">HEAT repeat domain-containing protein</fullName>
    </recommendedName>
</protein>
<proteinExistence type="predicted"/>
<accession>A0A396ZEV7</accession>
<reference evidence="3" key="1">
    <citation type="submission" date="2018-05" db="EMBL/GenBank/DDBJ databases">
        <title>Leptospira yasudae sp. nov. and Leptospira stimsonii sp. nov., two pathogenic species of the genus Leptospira isolated from environmental sources.</title>
        <authorList>
            <person name="Casanovas-Massana A."/>
            <person name="Hamond C."/>
            <person name="Santos L.A."/>
            <person name="Hacker K.P."/>
            <person name="Balassiano I."/>
            <person name="Medeiros M.A."/>
            <person name="Reis M.G."/>
            <person name="Ko A.I."/>
            <person name="Wunder E.A."/>
        </authorList>
    </citation>
    <scope>NUCLEOTIDE SEQUENCE [LARGE SCALE GENOMIC DNA]</scope>
    <source>
        <strain evidence="3">Yale</strain>
    </source>
</reference>
<evidence type="ECO:0000256" key="1">
    <source>
        <dbReference type="SAM" id="SignalP"/>
    </source>
</evidence>
<dbReference type="AlphaFoldDB" id="A0A396ZEV7"/>
<keyword evidence="1" id="KW-0732">Signal</keyword>
<dbReference type="OrthoDB" id="341157at2"/>
<feature type="chain" id="PRO_5017211322" description="HEAT repeat domain-containing protein" evidence="1">
    <location>
        <begin position="33"/>
        <end position="201"/>
    </location>
</feature>
<name>A0A396ZEV7_9LEPT</name>
<evidence type="ECO:0000313" key="3">
    <source>
        <dbReference type="Proteomes" id="UP000265798"/>
    </source>
</evidence>
<sequence>MKDKKNNMKIRIGNLLFSSLFVSLCVVSAINADPLNPEQYEKIKSVVLQTGHIDRETLVKEVYAINPNPQEYLIAISKEPGLRVYALSQINDLIADFGGNSAKTYLESTISNENSHPSIRSAAVFAYGKSYYSLDKTRTENFLKQYENHGGIGNSIHNTLKDLKTGKISSVRFSDRLKKTNFESIKDKNLRKPDSNHKKTD</sequence>
<dbReference type="EMBL" id="QHCT01000001">
    <property type="protein sequence ID" value="RHX92246.1"/>
    <property type="molecule type" value="Genomic_DNA"/>
</dbReference>
<gene>
    <name evidence="2" type="ORF">DLM75_03300</name>
</gene>
<evidence type="ECO:0008006" key="4">
    <source>
        <dbReference type="Google" id="ProtNLM"/>
    </source>
</evidence>
<organism evidence="2 3">
    <name type="scientific">Leptospira stimsonii</name>
    <dbReference type="NCBI Taxonomy" id="2202203"/>
    <lineage>
        <taxon>Bacteria</taxon>
        <taxon>Pseudomonadati</taxon>
        <taxon>Spirochaetota</taxon>
        <taxon>Spirochaetia</taxon>
        <taxon>Leptospirales</taxon>
        <taxon>Leptospiraceae</taxon>
        <taxon>Leptospira</taxon>
    </lineage>
</organism>
<comment type="caution">
    <text evidence="2">The sequence shown here is derived from an EMBL/GenBank/DDBJ whole genome shotgun (WGS) entry which is preliminary data.</text>
</comment>
<evidence type="ECO:0000313" key="2">
    <source>
        <dbReference type="EMBL" id="RHX92246.1"/>
    </source>
</evidence>
<dbReference type="Proteomes" id="UP000265798">
    <property type="component" value="Unassembled WGS sequence"/>
</dbReference>
<feature type="signal peptide" evidence="1">
    <location>
        <begin position="1"/>
        <end position="32"/>
    </location>
</feature>